<feature type="region of interest" description="Disordered" evidence="11">
    <location>
        <begin position="1"/>
        <end position="26"/>
    </location>
</feature>
<comment type="catalytic activity">
    <reaction evidence="10">
        <text>a (3R)-hydroxyacyl-[ACP] + L-ornithine = a lyso-ornithine lipid + holo-[ACP] + H(+)</text>
        <dbReference type="Rhea" id="RHEA:20633"/>
        <dbReference type="Rhea" id="RHEA-COMP:9685"/>
        <dbReference type="Rhea" id="RHEA-COMP:9945"/>
        <dbReference type="ChEBI" id="CHEBI:15378"/>
        <dbReference type="ChEBI" id="CHEBI:46911"/>
        <dbReference type="ChEBI" id="CHEBI:64479"/>
        <dbReference type="ChEBI" id="CHEBI:78827"/>
        <dbReference type="ChEBI" id="CHEBI:138482"/>
        <dbReference type="EC" id="2.3.2.30"/>
    </reaction>
    <physiologicalReaction direction="left-to-right" evidence="10">
        <dbReference type="Rhea" id="RHEA:20634"/>
    </physiologicalReaction>
</comment>
<dbReference type="PANTHER" id="PTHR37323">
    <property type="entry name" value="GCN5-RELATED N-ACETYLTRANSFERASE"/>
    <property type="match status" value="1"/>
</dbReference>
<keyword evidence="13" id="KW-1185">Reference proteome</keyword>
<evidence type="ECO:0000256" key="7">
    <source>
        <dbReference type="ARBA" id="ARBA00039058"/>
    </source>
</evidence>
<comment type="function">
    <text evidence="9">Catalyzes the first step in the biosynthesis of ornithine lipids, which are phosphorus-free membrane lipids. Catalyzes the 3-hydroxyacyl-acyl carrier protein-dependent acylation of ornithine to form lyso-ornithine lipid (LOL).</text>
</comment>
<dbReference type="PANTHER" id="PTHR37323:SF1">
    <property type="entry name" value="L-ORNITHINE N(ALPHA)-ACYLTRANSFERASE"/>
    <property type="match status" value="1"/>
</dbReference>
<evidence type="ECO:0000256" key="1">
    <source>
        <dbReference type="ARBA" id="ARBA00005189"/>
    </source>
</evidence>
<evidence type="ECO:0000256" key="3">
    <source>
        <dbReference type="ARBA" id="ARBA00022679"/>
    </source>
</evidence>
<keyword evidence="2" id="KW-0444">Lipid biosynthesis</keyword>
<evidence type="ECO:0000256" key="8">
    <source>
        <dbReference type="ARBA" id="ARBA00039866"/>
    </source>
</evidence>
<dbReference type="SUPFAM" id="SSF55729">
    <property type="entry name" value="Acyl-CoA N-acyltransferases (Nat)"/>
    <property type="match status" value="1"/>
</dbReference>
<evidence type="ECO:0000256" key="11">
    <source>
        <dbReference type="SAM" id="MobiDB-lite"/>
    </source>
</evidence>
<evidence type="ECO:0000256" key="5">
    <source>
        <dbReference type="ARBA" id="ARBA00023315"/>
    </source>
</evidence>
<evidence type="ECO:0000313" key="13">
    <source>
        <dbReference type="Proteomes" id="UP000509367"/>
    </source>
</evidence>
<dbReference type="InterPro" id="IPR052351">
    <property type="entry name" value="Ornithine_N-alpha-AT"/>
</dbReference>
<keyword evidence="3 12" id="KW-0808">Transferase</keyword>
<dbReference type="Proteomes" id="UP000509367">
    <property type="component" value="Chromosome"/>
</dbReference>
<dbReference type="EMBL" id="CP054836">
    <property type="protein sequence ID" value="QKV19563.1"/>
    <property type="molecule type" value="Genomic_DNA"/>
</dbReference>
<dbReference type="Pfam" id="PF13444">
    <property type="entry name" value="Acetyltransf_5"/>
    <property type="match status" value="1"/>
</dbReference>
<comment type="pathway">
    <text evidence="1">Lipid metabolism.</text>
</comment>
<evidence type="ECO:0000256" key="10">
    <source>
        <dbReference type="ARBA" id="ARBA00047785"/>
    </source>
</evidence>
<comment type="similarity">
    <text evidence="6">Belongs to the acetyltransferase family. OlsB subfamily.</text>
</comment>
<keyword evidence="5" id="KW-0012">Acyltransferase</keyword>
<sequence length="300" mass="32944">MNIANRTIRATRHSDATPPLFQDSGQADEGAVLGRIGPLVARLIADPAELEAAQRLRYRIFREEMGASFSPDSGRSDRDEDRFDATCDHLIVVDTTRPGSPAEQIVGTYRLLRDEVAARAGGFYSAGEYAIDALVARHRGKRFLELGRSCVMPDYRSKRTIELLWQGIWAYCLRHGTDVMVGCASFPGADARKHALALSFLHRHARASGEWAVDPATADAIKMDMLPEEAIDMKAALAAMPPLIKGYLRLGAKFADRAVIDRAFGSTDVMVILPVDTISERYVRYYGADAGRFAPGARTA</sequence>
<evidence type="ECO:0000313" key="12">
    <source>
        <dbReference type="EMBL" id="QKV19563.1"/>
    </source>
</evidence>
<dbReference type="Gene3D" id="3.40.630.30">
    <property type="match status" value="1"/>
</dbReference>
<evidence type="ECO:0000256" key="9">
    <source>
        <dbReference type="ARBA" id="ARBA00045724"/>
    </source>
</evidence>
<dbReference type="GO" id="GO:0043810">
    <property type="term" value="F:ornithine-acyl [acyl carrier protein] N-acyltransferase activity"/>
    <property type="evidence" value="ECO:0007669"/>
    <property type="project" value="UniProtKB-EC"/>
</dbReference>
<keyword evidence="4" id="KW-0443">Lipid metabolism</keyword>
<evidence type="ECO:0000256" key="4">
    <source>
        <dbReference type="ARBA" id="ARBA00023098"/>
    </source>
</evidence>
<evidence type="ECO:0000256" key="6">
    <source>
        <dbReference type="ARBA" id="ARBA00038095"/>
    </source>
</evidence>
<name>A0A6N1VGA3_9HYPH</name>
<organism evidence="12 13">
    <name type="scientific">Oricola thermophila</name>
    <dbReference type="NCBI Taxonomy" id="2742145"/>
    <lineage>
        <taxon>Bacteria</taxon>
        <taxon>Pseudomonadati</taxon>
        <taxon>Pseudomonadota</taxon>
        <taxon>Alphaproteobacteria</taxon>
        <taxon>Hyphomicrobiales</taxon>
        <taxon>Ahrensiaceae</taxon>
        <taxon>Oricola</taxon>
    </lineage>
</organism>
<gene>
    <name evidence="12" type="ORF">HTY61_14425</name>
</gene>
<reference evidence="12 13" key="1">
    <citation type="submission" date="2020-06" db="EMBL/GenBank/DDBJ databases">
        <title>Oricola thermophila sp. nov. isolated from a tidal sediments.</title>
        <authorList>
            <person name="Kwon K.K."/>
            <person name="Yang S.-H."/>
            <person name="Park M.-J."/>
        </authorList>
    </citation>
    <scope>NUCLEOTIDE SEQUENCE [LARGE SCALE GENOMIC DNA]</scope>
    <source>
        <strain evidence="12 13">MEBiC13590</strain>
    </source>
</reference>
<dbReference type="RefSeq" id="WP_175277455.1">
    <property type="nucleotide sequence ID" value="NZ_CP054836.1"/>
</dbReference>
<dbReference type="GO" id="GO:0006629">
    <property type="term" value="P:lipid metabolic process"/>
    <property type="evidence" value="ECO:0007669"/>
    <property type="project" value="UniProtKB-KW"/>
</dbReference>
<accession>A0A6N1VGA3</accession>
<proteinExistence type="inferred from homology"/>
<dbReference type="InterPro" id="IPR016181">
    <property type="entry name" value="Acyl_CoA_acyltransferase"/>
</dbReference>
<protein>
    <recommendedName>
        <fullName evidence="8">L-ornithine N(alpha)-acyltransferase</fullName>
        <ecNumber evidence="7">2.3.2.30</ecNumber>
    </recommendedName>
</protein>
<evidence type="ECO:0000256" key="2">
    <source>
        <dbReference type="ARBA" id="ARBA00022516"/>
    </source>
</evidence>
<dbReference type="EC" id="2.3.2.30" evidence="7"/>
<dbReference type="KEGG" id="orm:HTY61_14425"/>
<dbReference type="AlphaFoldDB" id="A0A6N1VGA3"/>